<evidence type="ECO:0000256" key="6">
    <source>
        <dbReference type="ARBA" id="ARBA00022692"/>
    </source>
</evidence>
<dbReference type="GO" id="GO:0016036">
    <property type="term" value="P:cellular response to phosphate starvation"/>
    <property type="evidence" value="ECO:0007669"/>
    <property type="project" value="TreeGrafter"/>
</dbReference>
<keyword evidence="5" id="KW-0808">Transferase</keyword>
<dbReference type="SMART" id="SM00387">
    <property type="entry name" value="HATPase_c"/>
    <property type="match status" value="1"/>
</dbReference>
<feature type="transmembrane region" description="Helical" evidence="10">
    <location>
        <begin position="7"/>
        <end position="30"/>
    </location>
</feature>
<keyword evidence="4" id="KW-1003">Cell membrane</keyword>
<dbReference type="GO" id="GO:0000155">
    <property type="term" value="F:phosphorelay sensor kinase activity"/>
    <property type="evidence" value="ECO:0007669"/>
    <property type="project" value="InterPro"/>
</dbReference>
<accession>A0A3D9CAA3</accession>
<comment type="subcellular location">
    <subcellularLocation>
        <location evidence="2">Cell membrane</location>
        <topology evidence="2">Multi-pass membrane protein</topology>
    </subcellularLocation>
</comment>
<evidence type="ECO:0000256" key="1">
    <source>
        <dbReference type="ARBA" id="ARBA00000085"/>
    </source>
</evidence>
<dbReference type="Proteomes" id="UP000256686">
    <property type="component" value="Unassembled WGS sequence"/>
</dbReference>
<dbReference type="SUPFAM" id="SSF55874">
    <property type="entry name" value="ATPase domain of HSP90 chaperone/DNA topoisomerase II/histidine kinase"/>
    <property type="match status" value="1"/>
</dbReference>
<feature type="transmembrane region" description="Helical" evidence="10">
    <location>
        <begin position="131"/>
        <end position="157"/>
    </location>
</feature>
<dbReference type="Gene3D" id="1.10.287.130">
    <property type="match status" value="1"/>
</dbReference>
<protein>
    <recommendedName>
        <fullName evidence="3">histidine kinase</fullName>
        <ecNumber evidence="3">2.7.13.3</ecNumber>
    </recommendedName>
</protein>
<dbReference type="InterPro" id="IPR050351">
    <property type="entry name" value="BphY/WalK/GraS-like"/>
</dbReference>
<dbReference type="AlphaFoldDB" id="A0A3D9CAA3"/>
<dbReference type="Gene3D" id="3.30.565.10">
    <property type="entry name" value="Histidine kinase-like ATPase, C-terminal domain"/>
    <property type="match status" value="1"/>
</dbReference>
<evidence type="ECO:0000256" key="3">
    <source>
        <dbReference type="ARBA" id="ARBA00012438"/>
    </source>
</evidence>
<dbReference type="PROSITE" id="PS50109">
    <property type="entry name" value="HIS_KIN"/>
    <property type="match status" value="1"/>
</dbReference>
<dbReference type="InterPro" id="IPR005467">
    <property type="entry name" value="His_kinase_dom"/>
</dbReference>
<keyword evidence="13" id="KW-1185">Reference proteome</keyword>
<dbReference type="PANTHER" id="PTHR45453">
    <property type="entry name" value="PHOSPHATE REGULON SENSOR PROTEIN PHOR"/>
    <property type="match status" value="1"/>
</dbReference>
<evidence type="ECO:0000256" key="4">
    <source>
        <dbReference type="ARBA" id="ARBA00022475"/>
    </source>
</evidence>
<gene>
    <name evidence="12" type="ORF">DRF65_08250</name>
</gene>
<evidence type="ECO:0000256" key="7">
    <source>
        <dbReference type="ARBA" id="ARBA00022777"/>
    </source>
</evidence>
<sequence>MNLSFRFARAFTILVFFVLITGFAILYFAFERATMQSAILKLEDLNAYVTKKLEQDPNYDYLTAHHRQTRVKILPSTFQNTKEKIIEEKYIWNKSIQSYINRITVITYPVIHQKKYAITSVRYTTIIENNFLISIIMVVAWIMVFLIILTIIVSLLVSKKILEPFYHAMDEIKKFSLRDSRPMNLMETETEEFKSLNTFLIKMSESSKKDYHLLEELSENTSHELQTPLASIKGKIELLMDSELSENQLITLSSMNDELDRLSSINQSLILLAKLDHFEKKDVHLINFSELLKERLHYFEDLFEIQNLTLTKEIQEEIFLDFDNNLATIVINNLINNSKRHNIHQGKISVALTKNYLQISNTGNAPAFPTNELFKRFRRGNPNQNSIGIGLALVKKILEIYNSEISYHFENNLHTIKVNFPKQNTDYQ</sequence>
<organism evidence="12 13">
    <name type="scientific">Chryseobacterium pennae</name>
    <dbReference type="NCBI Taxonomy" id="2258962"/>
    <lineage>
        <taxon>Bacteria</taxon>
        <taxon>Pseudomonadati</taxon>
        <taxon>Bacteroidota</taxon>
        <taxon>Flavobacteriia</taxon>
        <taxon>Flavobacteriales</taxon>
        <taxon>Weeksellaceae</taxon>
        <taxon>Chryseobacterium group</taxon>
        <taxon>Chryseobacterium</taxon>
    </lineage>
</organism>
<comment type="caution">
    <text evidence="12">The sequence shown here is derived from an EMBL/GenBank/DDBJ whole genome shotgun (WGS) entry which is preliminary data.</text>
</comment>
<dbReference type="Pfam" id="PF00512">
    <property type="entry name" value="HisKA"/>
    <property type="match status" value="1"/>
</dbReference>
<evidence type="ECO:0000256" key="9">
    <source>
        <dbReference type="ARBA" id="ARBA00023136"/>
    </source>
</evidence>
<name>A0A3D9CAA3_9FLAO</name>
<feature type="domain" description="Histidine kinase" evidence="11">
    <location>
        <begin position="220"/>
        <end position="424"/>
    </location>
</feature>
<keyword evidence="7" id="KW-0418">Kinase</keyword>
<dbReference type="InterPro" id="IPR003661">
    <property type="entry name" value="HisK_dim/P_dom"/>
</dbReference>
<evidence type="ECO:0000256" key="8">
    <source>
        <dbReference type="ARBA" id="ARBA00022989"/>
    </source>
</evidence>
<dbReference type="EC" id="2.7.13.3" evidence="3"/>
<dbReference type="GO" id="GO:0005886">
    <property type="term" value="C:plasma membrane"/>
    <property type="evidence" value="ECO:0007669"/>
    <property type="project" value="UniProtKB-SubCell"/>
</dbReference>
<evidence type="ECO:0000256" key="10">
    <source>
        <dbReference type="SAM" id="Phobius"/>
    </source>
</evidence>
<dbReference type="InterPro" id="IPR036890">
    <property type="entry name" value="HATPase_C_sf"/>
</dbReference>
<dbReference type="SMART" id="SM00388">
    <property type="entry name" value="HisKA"/>
    <property type="match status" value="1"/>
</dbReference>
<evidence type="ECO:0000313" key="13">
    <source>
        <dbReference type="Proteomes" id="UP000256686"/>
    </source>
</evidence>
<dbReference type="EMBL" id="QNVT01000006">
    <property type="protein sequence ID" value="REC62803.1"/>
    <property type="molecule type" value="Genomic_DNA"/>
</dbReference>
<dbReference type="CDD" id="cd00082">
    <property type="entry name" value="HisKA"/>
    <property type="match status" value="1"/>
</dbReference>
<keyword evidence="8 10" id="KW-1133">Transmembrane helix</keyword>
<dbReference type="SUPFAM" id="SSF47384">
    <property type="entry name" value="Homodimeric domain of signal transducing histidine kinase"/>
    <property type="match status" value="1"/>
</dbReference>
<keyword evidence="6 10" id="KW-0812">Transmembrane</keyword>
<dbReference type="RefSeq" id="WP_115970291.1">
    <property type="nucleotide sequence ID" value="NZ_QNVT01000006.1"/>
</dbReference>
<dbReference type="InterPro" id="IPR003594">
    <property type="entry name" value="HATPase_dom"/>
</dbReference>
<evidence type="ECO:0000313" key="12">
    <source>
        <dbReference type="EMBL" id="REC62803.1"/>
    </source>
</evidence>
<dbReference type="PANTHER" id="PTHR45453:SF2">
    <property type="entry name" value="HISTIDINE KINASE"/>
    <property type="match status" value="1"/>
</dbReference>
<keyword evidence="9 10" id="KW-0472">Membrane</keyword>
<proteinExistence type="predicted"/>
<evidence type="ECO:0000256" key="2">
    <source>
        <dbReference type="ARBA" id="ARBA00004651"/>
    </source>
</evidence>
<dbReference type="Pfam" id="PF02518">
    <property type="entry name" value="HATPase_c"/>
    <property type="match status" value="1"/>
</dbReference>
<comment type="catalytic activity">
    <reaction evidence="1">
        <text>ATP + protein L-histidine = ADP + protein N-phospho-L-histidine.</text>
        <dbReference type="EC" id="2.7.13.3"/>
    </reaction>
</comment>
<evidence type="ECO:0000259" key="11">
    <source>
        <dbReference type="PROSITE" id="PS50109"/>
    </source>
</evidence>
<dbReference type="GO" id="GO:0004721">
    <property type="term" value="F:phosphoprotein phosphatase activity"/>
    <property type="evidence" value="ECO:0007669"/>
    <property type="project" value="TreeGrafter"/>
</dbReference>
<dbReference type="InterPro" id="IPR036097">
    <property type="entry name" value="HisK_dim/P_sf"/>
</dbReference>
<reference evidence="13" key="1">
    <citation type="submission" date="2018-06" db="EMBL/GenBank/DDBJ databases">
        <authorList>
            <person name="Lum Nde A."/>
            <person name="Hugo C."/>
        </authorList>
    </citation>
    <scope>NUCLEOTIDE SEQUENCE [LARGE SCALE GENOMIC DNA]</scope>
    <source>
        <strain evidence="13">1_F178</strain>
    </source>
</reference>
<evidence type="ECO:0000256" key="5">
    <source>
        <dbReference type="ARBA" id="ARBA00022679"/>
    </source>
</evidence>